<keyword evidence="1" id="KW-0812">Transmembrane</keyword>
<evidence type="ECO:0000313" key="4">
    <source>
        <dbReference type="Proteomes" id="UP000777935"/>
    </source>
</evidence>
<reference evidence="3 4" key="1">
    <citation type="submission" date="2020-06" db="EMBL/GenBank/DDBJ databases">
        <title>Sulfitobacter algicola sp. nov., isolated from green algae.</title>
        <authorList>
            <person name="Wang C."/>
        </authorList>
    </citation>
    <scope>NUCLEOTIDE SEQUENCE [LARGE SCALE GENOMIC DNA]</scope>
    <source>
        <strain evidence="3 4">1151</strain>
    </source>
</reference>
<proteinExistence type="predicted"/>
<organism evidence="3 4">
    <name type="scientific">Parasulfitobacter algicola</name>
    <dbReference type="NCBI Taxonomy" id="2614809"/>
    <lineage>
        <taxon>Bacteria</taxon>
        <taxon>Pseudomonadati</taxon>
        <taxon>Pseudomonadota</taxon>
        <taxon>Alphaproteobacteria</taxon>
        <taxon>Rhodobacterales</taxon>
        <taxon>Roseobacteraceae</taxon>
        <taxon>Parasulfitobacter</taxon>
    </lineage>
</organism>
<keyword evidence="4" id="KW-1185">Reference proteome</keyword>
<feature type="transmembrane region" description="Helical" evidence="1">
    <location>
        <begin position="127"/>
        <end position="148"/>
    </location>
</feature>
<sequence length="149" mass="16679">MAGDGPALAKLATAWFLFFTVKYHLDLRKIATWPSTIGKLNEFKYLDASNHNDPLKMIAYSYEVDGTPYKGGNTNLAHIRIGGPSSGSRIKKMMRRVQRIDDDKVVVFYNPSKPKKSLLLKPSSTEYGFLILLYLTTLGVAYLGFFHAG</sequence>
<keyword evidence="1" id="KW-1133">Transmembrane helix</keyword>
<name>A0ABX2IT55_9RHOB</name>
<dbReference type="InterPro" id="IPR021994">
    <property type="entry name" value="DUF3592"/>
</dbReference>
<dbReference type="Proteomes" id="UP000777935">
    <property type="component" value="Unassembled WGS sequence"/>
</dbReference>
<evidence type="ECO:0000313" key="3">
    <source>
        <dbReference type="EMBL" id="NSX56097.1"/>
    </source>
</evidence>
<dbReference type="RefSeq" id="WP_174139252.1">
    <property type="nucleotide sequence ID" value="NZ_JABUFE010000010.1"/>
</dbReference>
<dbReference type="EMBL" id="JABUFE010000010">
    <property type="protein sequence ID" value="NSX56097.1"/>
    <property type="molecule type" value="Genomic_DNA"/>
</dbReference>
<comment type="caution">
    <text evidence="3">The sequence shown here is derived from an EMBL/GenBank/DDBJ whole genome shotgun (WGS) entry which is preliminary data.</text>
</comment>
<keyword evidence="1" id="KW-0472">Membrane</keyword>
<protein>
    <submittedName>
        <fullName evidence="3">DUF3592 domain-containing protein</fullName>
    </submittedName>
</protein>
<dbReference type="Pfam" id="PF12158">
    <property type="entry name" value="DUF3592"/>
    <property type="match status" value="1"/>
</dbReference>
<feature type="domain" description="DUF3592" evidence="2">
    <location>
        <begin position="51"/>
        <end position="122"/>
    </location>
</feature>
<evidence type="ECO:0000259" key="2">
    <source>
        <dbReference type="Pfam" id="PF12158"/>
    </source>
</evidence>
<evidence type="ECO:0000256" key="1">
    <source>
        <dbReference type="SAM" id="Phobius"/>
    </source>
</evidence>
<accession>A0ABX2IT55</accession>
<gene>
    <name evidence="3" type="ORF">HRQ87_14965</name>
</gene>